<dbReference type="EMBL" id="DUZY01000001">
    <property type="protein sequence ID" value="DAD20135.1"/>
    <property type="molecule type" value="Genomic_DNA"/>
</dbReference>
<reference evidence="1 2" key="1">
    <citation type="journal article" date="2020" name="Mol. Biol. Evol.">
        <title>Distinct Expression and Methylation Patterns for Genes with Different Fates following a Single Whole-Genome Duplication in Flowering Plants.</title>
        <authorList>
            <person name="Shi T."/>
            <person name="Rahmani R.S."/>
            <person name="Gugger P.F."/>
            <person name="Wang M."/>
            <person name="Li H."/>
            <person name="Zhang Y."/>
            <person name="Li Z."/>
            <person name="Wang Q."/>
            <person name="Van de Peer Y."/>
            <person name="Marchal K."/>
            <person name="Chen J."/>
        </authorList>
    </citation>
    <scope>NUCLEOTIDE SEQUENCE [LARGE SCALE GENOMIC DNA]</scope>
    <source>
        <tissue evidence="1">Leaf</tissue>
    </source>
</reference>
<evidence type="ECO:0000313" key="2">
    <source>
        <dbReference type="Proteomes" id="UP000607653"/>
    </source>
</evidence>
<name>A0A822XN06_NELNU</name>
<dbReference type="SUPFAM" id="SSF47616">
    <property type="entry name" value="GST C-terminal domain-like"/>
    <property type="match status" value="1"/>
</dbReference>
<accession>A0A822XN06</accession>
<comment type="caution">
    <text evidence="1">The sequence shown here is derived from an EMBL/GenBank/DDBJ whole genome shotgun (WGS) entry which is preliminary data.</text>
</comment>
<evidence type="ECO:0000313" key="1">
    <source>
        <dbReference type="EMBL" id="DAD20135.1"/>
    </source>
</evidence>
<keyword evidence="2" id="KW-1185">Reference proteome</keyword>
<dbReference type="AlphaFoldDB" id="A0A822XN06"/>
<gene>
    <name evidence="1" type="ORF">HUJ06_021598</name>
</gene>
<dbReference type="Gene3D" id="1.20.1050.10">
    <property type="match status" value="1"/>
</dbReference>
<organism evidence="1 2">
    <name type="scientific">Nelumbo nucifera</name>
    <name type="common">Sacred lotus</name>
    <dbReference type="NCBI Taxonomy" id="4432"/>
    <lineage>
        <taxon>Eukaryota</taxon>
        <taxon>Viridiplantae</taxon>
        <taxon>Streptophyta</taxon>
        <taxon>Embryophyta</taxon>
        <taxon>Tracheophyta</taxon>
        <taxon>Spermatophyta</taxon>
        <taxon>Magnoliopsida</taxon>
        <taxon>Proteales</taxon>
        <taxon>Nelumbonaceae</taxon>
        <taxon>Nelumbo</taxon>
    </lineage>
</organism>
<proteinExistence type="predicted"/>
<dbReference type="InterPro" id="IPR036282">
    <property type="entry name" value="Glutathione-S-Trfase_C_sf"/>
</dbReference>
<dbReference type="Proteomes" id="UP000607653">
    <property type="component" value="Unassembled WGS sequence"/>
</dbReference>
<sequence>MVGVKLVEAHTFPRLYAWIHNFKEVGVIKENLPDPERMFAFLKSRREMLLAST</sequence>
<protein>
    <submittedName>
        <fullName evidence="1">Uncharacterized protein</fullName>
    </submittedName>
</protein>